<dbReference type="AlphaFoldDB" id="A0A2Z5ZKG1"/>
<proteinExistence type="predicted"/>
<evidence type="ECO:0000313" key="2">
    <source>
        <dbReference type="Proteomes" id="UP000270034"/>
    </source>
</evidence>
<gene>
    <name evidence="1" type="ORF">AcetOrient_orf03737</name>
</gene>
<accession>A0A2Z5ZKG1</accession>
<dbReference type="EMBL" id="AP018515">
    <property type="protein sequence ID" value="BBC80819.1"/>
    <property type="molecule type" value="Genomic_DNA"/>
</dbReference>
<protein>
    <submittedName>
        <fullName evidence="1">Uncharacterized protein</fullName>
    </submittedName>
</protein>
<reference evidence="1 2" key="1">
    <citation type="submission" date="2018-02" db="EMBL/GenBank/DDBJ databases">
        <title>Acetobacter orientalis genome.</title>
        <authorList>
            <person name="Nakashima N."/>
            <person name="Tamura T."/>
        </authorList>
    </citation>
    <scope>NUCLEOTIDE SEQUENCE [LARGE SCALE GENOMIC DNA]</scope>
    <source>
        <strain evidence="1 2">FAN1</strain>
    </source>
</reference>
<organism evidence="1 2">
    <name type="scientific">Acetobacter orientalis</name>
    <dbReference type="NCBI Taxonomy" id="146474"/>
    <lineage>
        <taxon>Bacteria</taxon>
        <taxon>Pseudomonadati</taxon>
        <taxon>Pseudomonadota</taxon>
        <taxon>Alphaproteobacteria</taxon>
        <taxon>Acetobacterales</taxon>
        <taxon>Acetobacteraceae</taxon>
        <taxon>Acetobacter</taxon>
    </lineage>
</organism>
<sequence>MVRALTHVNFFITVFLLLQSVTVLAGHAHPVLQSGYS</sequence>
<dbReference type="KEGG" id="aot:AcetOri_orf03737"/>
<name>A0A2Z5ZKG1_9PROT</name>
<dbReference type="Proteomes" id="UP000270034">
    <property type="component" value="Chromosome"/>
</dbReference>
<evidence type="ECO:0000313" key="1">
    <source>
        <dbReference type="EMBL" id="BBC80819.1"/>
    </source>
</evidence>